<dbReference type="FunFam" id="3.10.20.370:FF:000001">
    <property type="entry name" value="Retrovirus-related Pol polyprotein from transposon 17.6-like protein"/>
    <property type="match status" value="1"/>
</dbReference>
<dbReference type="EC" id="2.7.7.49" evidence="1"/>
<dbReference type="CDD" id="cd09274">
    <property type="entry name" value="RNase_HI_RT_Ty3"/>
    <property type="match status" value="1"/>
</dbReference>
<comment type="caution">
    <text evidence="11">The sequence shown here is derived from an EMBL/GenBank/DDBJ whole genome shotgun (WGS) entry which is preliminary data.</text>
</comment>
<accession>A0A5A7VQP7</accession>
<dbReference type="PANTHER" id="PTHR37984">
    <property type="entry name" value="PROTEIN CBG26694"/>
    <property type="match status" value="1"/>
</dbReference>
<dbReference type="FunFam" id="3.30.70.270:FF:000020">
    <property type="entry name" value="Transposon Tf2-6 polyprotein-like Protein"/>
    <property type="match status" value="1"/>
</dbReference>
<gene>
    <name evidence="11" type="ORF">E6C27_scaffold40G001620</name>
</gene>
<dbReference type="SUPFAM" id="SSF56672">
    <property type="entry name" value="DNA/RNA polymerases"/>
    <property type="match status" value="1"/>
</dbReference>
<dbReference type="PROSITE" id="PS50878">
    <property type="entry name" value="RT_POL"/>
    <property type="match status" value="1"/>
</dbReference>
<dbReference type="PROSITE" id="PS00141">
    <property type="entry name" value="ASP_PROTEASE"/>
    <property type="match status" value="1"/>
</dbReference>
<dbReference type="OrthoDB" id="1738534at2759"/>
<evidence type="ECO:0000256" key="5">
    <source>
        <dbReference type="ARBA" id="ARBA00022759"/>
    </source>
</evidence>
<evidence type="ECO:0000256" key="3">
    <source>
        <dbReference type="ARBA" id="ARBA00022695"/>
    </source>
</evidence>
<evidence type="ECO:0000256" key="1">
    <source>
        <dbReference type="ARBA" id="ARBA00012493"/>
    </source>
</evidence>
<dbReference type="SUPFAM" id="SSF53098">
    <property type="entry name" value="Ribonuclease H-like"/>
    <property type="match status" value="1"/>
</dbReference>
<dbReference type="GO" id="GO:0003964">
    <property type="term" value="F:RNA-directed DNA polymerase activity"/>
    <property type="evidence" value="ECO:0007669"/>
    <property type="project" value="UniProtKB-KW"/>
</dbReference>
<keyword evidence="7" id="KW-0695">RNA-directed DNA polymerase</keyword>
<dbReference type="GO" id="GO:0004519">
    <property type="term" value="F:endonuclease activity"/>
    <property type="evidence" value="ECO:0007669"/>
    <property type="project" value="UniProtKB-KW"/>
</dbReference>
<evidence type="ECO:0000256" key="2">
    <source>
        <dbReference type="ARBA" id="ARBA00022679"/>
    </source>
</evidence>
<dbReference type="PROSITE" id="PS50994">
    <property type="entry name" value="INTEGRASE"/>
    <property type="match status" value="1"/>
</dbReference>
<dbReference type="InterPro" id="IPR050951">
    <property type="entry name" value="Retrovirus_Pol_polyprotein"/>
</dbReference>
<evidence type="ECO:0000259" key="10">
    <source>
        <dbReference type="PROSITE" id="PS50994"/>
    </source>
</evidence>
<keyword evidence="3" id="KW-0548">Nucleotidyltransferase</keyword>
<dbReference type="SUPFAM" id="SSF50630">
    <property type="entry name" value="Acid proteases"/>
    <property type="match status" value="1"/>
</dbReference>
<dbReference type="GO" id="GO:0015074">
    <property type="term" value="P:DNA integration"/>
    <property type="evidence" value="ECO:0007669"/>
    <property type="project" value="InterPro"/>
</dbReference>
<dbReference type="Pfam" id="PF00078">
    <property type="entry name" value="RVT_1"/>
    <property type="match status" value="1"/>
</dbReference>
<organism evidence="11 12">
    <name type="scientific">Cucumis melo var. makuwa</name>
    <name type="common">Oriental melon</name>
    <dbReference type="NCBI Taxonomy" id="1194695"/>
    <lineage>
        <taxon>Eukaryota</taxon>
        <taxon>Viridiplantae</taxon>
        <taxon>Streptophyta</taxon>
        <taxon>Embryophyta</taxon>
        <taxon>Tracheophyta</taxon>
        <taxon>Spermatophyta</taxon>
        <taxon>Magnoliopsida</taxon>
        <taxon>eudicotyledons</taxon>
        <taxon>Gunneridae</taxon>
        <taxon>Pentapetalae</taxon>
        <taxon>rosids</taxon>
        <taxon>fabids</taxon>
        <taxon>Cucurbitales</taxon>
        <taxon>Cucurbitaceae</taxon>
        <taxon>Benincaseae</taxon>
        <taxon>Cucumis</taxon>
    </lineage>
</organism>
<dbReference type="Gene3D" id="3.30.70.270">
    <property type="match status" value="2"/>
</dbReference>
<dbReference type="CDD" id="cd00303">
    <property type="entry name" value="retropepsin_like"/>
    <property type="match status" value="1"/>
</dbReference>
<keyword evidence="4" id="KW-0540">Nuclease</keyword>
<dbReference type="InterPro" id="IPR021109">
    <property type="entry name" value="Peptidase_aspartic_dom_sf"/>
</dbReference>
<protein>
    <recommendedName>
        <fullName evidence="1">RNA-directed DNA polymerase</fullName>
        <ecNumber evidence="1">2.7.7.49</ecNumber>
    </recommendedName>
</protein>
<feature type="region of interest" description="Disordered" evidence="8">
    <location>
        <begin position="1"/>
        <end position="45"/>
    </location>
</feature>
<dbReference type="Gene3D" id="2.40.70.10">
    <property type="entry name" value="Acid Proteases"/>
    <property type="match status" value="1"/>
</dbReference>
<keyword evidence="2" id="KW-0808">Transferase</keyword>
<dbReference type="InterPro" id="IPR005162">
    <property type="entry name" value="Retrotrans_gag_dom"/>
</dbReference>
<feature type="region of interest" description="Disordered" evidence="8">
    <location>
        <begin position="294"/>
        <end position="313"/>
    </location>
</feature>
<dbReference type="InterPro" id="IPR043502">
    <property type="entry name" value="DNA/RNA_pol_sf"/>
</dbReference>
<feature type="domain" description="Integrase catalytic" evidence="10">
    <location>
        <begin position="1108"/>
        <end position="1191"/>
    </location>
</feature>
<dbReference type="EMBL" id="SSTE01000542">
    <property type="protein sequence ID" value="KAA0067479.1"/>
    <property type="molecule type" value="Genomic_DNA"/>
</dbReference>
<dbReference type="InterPro" id="IPR041373">
    <property type="entry name" value="RT_RNaseH"/>
</dbReference>
<feature type="compositionally biased region" description="Basic residues" evidence="8">
    <location>
        <begin position="12"/>
        <end position="26"/>
    </location>
</feature>
<dbReference type="InterPro" id="IPR012337">
    <property type="entry name" value="RNaseH-like_sf"/>
</dbReference>
<dbReference type="InterPro" id="IPR001969">
    <property type="entry name" value="Aspartic_peptidase_AS"/>
</dbReference>
<feature type="region of interest" description="Disordered" evidence="8">
    <location>
        <begin position="250"/>
        <end position="283"/>
    </location>
</feature>
<evidence type="ECO:0000259" key="9">
    <source>
        <dbReference type="PROSITE" id="PS50878"/>
    </source>
</evidence>
<feature type="compositionally biased region" description="Polar residues" evidence="8">
    <location>
        <begin position="250"/>
        <end position="262"/>
    </location>
</feature>
<name>A0A5A7VQP7_CUCMM</name>
<evidence type="ECO:0000256" key="8">
    <source>
        <dbReference type="SAM" id="MobiDB-lite"/>
    </source>
</evidence>
<dbReference type="Pfam" id="PF03732">
    <property type="entry name" value="Retrotrans_gag"/>
    <property type="match status" value="1"/>
</dbReference>
<dbReference type="Pfam" id="PF08284">
    <property type="entry name" value="RVP_2"/>
    <property type="match status" value="1"/>
</dbReference>
<dbReference type="Gene3D" id="3.10.10.10">
    <property type="entry name" value="HIV Type 1 Reverse Transcriptase, subunit A, domain 1"/>
    <property type="match status" value="1"/>
</dbReference>
<dbReference type="Proteomes" id="UP000321393">
    <property type="component" value="Unassembled WGS sequence"/>
</dbReference>
<evidence type="ECO:0000313" key="11">
    <source>
        <dbReference type="EMBL" id="KAA0067479.1"/>
    </source>
</evidence>
<dbReference type="InterPro" id="IPR001584">
    <property type="entry name" value="Integrase_cat-core"/>
</dbReference>
<dbReference type="Gene3D" id="3.30.420.10">
    <property type="entry name" value="Ribonuclease H-like superfamily/Ribonuclease H"/>
    <property type="match status" value="1"/>
</dbReference>
<dbReference type="GO" id="GO:0004190">
    <property type="term" value="F:aspartic-type endopeptidase activity"/>
    <property type="evidence" value="ECO:0007669"/>
    <property type="project" value="InterPro"/>
</dbReference>
<dbReference type="InterPro" id="IPR036397">
    <property type="entry name" value="RNaseH_sf"/>
</dbReference>
<dbReference type="CDD" id="cd01647">
    <property type="entry name" value="RT_LTR"/>
    <property type="match status" value="1"/>
</dbReference>
<dbReference type="InterPro" id="IPR000477">
    <property type="entry name" value="RT_dom"/>
</dbReference>
<reference evidence="11 12" key="1">
    <citation type="submission" date="2019-08" db="EMBL/GenBank/DDBJ databases">
        <title>Draft genome sequences of two oriental melons (Cucumis melo L. var makuwa).</title>
        <authorList>
            <person name="Kwon S.-Y."/>
        </authorList>
    </citation>
    <scope>NUCLEOTIDE SEQUENCE [LARGE SCALE GENOMIC DNA]</scope>
    <source>
        <strain evidence="12">cv. SW 3</strain>
        <tissue evidence="11">Leaf</tissue>
    </source>
</reference>
<sequence length="1444" mass="161019">MAKTILATRQGKPPRRGASRSGRGGRGRGAGRVQPEVQPVAQATDPAAPVTHAYLAAMEQRFRDLIMQMREQQQPAPPTPAPAPAPVLVVPQVMPDQLSAEAKHLRDFRKYNPTTFDGSLEDPTRAQLWLSSLETIFRYMKCPEDQKVQCAIFMLTDRGTACWETTERMLGGDEFLNLEQGDMTVEQYDVEFDMLSRFAPEMIATEAARADKFVRGLRLDIQGLVRAFRPATHADALRLTVDLSLQKRANSSKVAGRGSTSGQKRKAEQQPIPVPQWNFRPGGEFRRFQRKPFEAGEAARGKPLQEGHTADRCPMRLTGNAQNQGAGAPHQGKVFATNKIEAERAGTVVTGTLPVLGHYALVLFDSGSSHSFISSAFVLHACLEVEPLHHVLSVSTPSGECMLSKEKVKACQIEIAGHVIEVTLLVLDMLDFDVILGMDWLAANHASIDCSRKEVAFNPPSMASFKFKGEGSRSLPQVISSFRASKLLSQGTWGILASVVDTREVDVSLSSEPVVRDYPDVFPEELPGLPPHREVEFSIELEPGTVPISRAPYRMVPAKLKELKVQLQELLDKGFIRPSVSPWGAPVLFVKKKDGSMRLCIDYGELNKVTVKNRYPLPRIDNLFDQLEGAIVFSKIDLRSGYHQLRIKDGDVPKTAFRSRYGHYEFIVMSFGLTNAPTVFMDLMNRVFREFLDTFVIVFIDDILIYSKTEAEHEEHLRMVLQTLRDNKLYAKFSKCEFWLKQVSFLGHVVSKAGVSVDPAKIKAVTSWTRPSTISEVRSFLGLAGYYRRFVENFSRIATTLTQLTRKGAPFVWSKACEDSFQNLKQKLVTAPVLTVPDGSGSFVIYSDASKKGLGCVLMQQGKVVAYASRQLKSHEQNYPTHDLELAAVVFALKIWRHYLYGEKIQIFMDHKSLKYFFTLKELNMRQRRWLELVKDYDCEILYHPGKTNVVADAFSRKVSHSAALITRQAPLHRDLERAEIAVSVGAVTMQLAQLTRGLAEAGQAVEFSISSDGGLLFERRLCVPSDSAVKTELLSKAHSSPFSMHPGTKAETSGFITTLEHTGMKVGKRVHGFHYRTAENSEGFYSDLGCGGQTYQISALRSRDARFTSKFWKGLQTPMGTRLDFSTAFHPQTDGQTERLNQVLEDMLRACALEFPGSWDSHLHLMEFAYNNNYQATIGMAPFEALYGKCCRSPVCWGEVGEQRLMDPELIQSTNETIQKIRSRMQTAQSRQKSYADVRRKDLEFDVGDKVFLKVDPLSVDSIGGHNQVSGKGFPTTGPRIDAGNIVIHRGLHVTRPLVVACVPSCVRSCLRIDTDVGCSCTLRICASFGSTRLICASFGSTRLICAFFGSTRLICASLGITRLIGVSFGITRLIRASFGITRLICAFYGTTRLLCRVRVQRGAERREAGRMREGHMDTSGFLYASGDIFCSDIWFCDLSLMT</sequence>
<evidence type="ECO:0000313" key="12">
    <source>
        <dbReference type="Proteomes" id="UP000321393"/>
    </source>
</evidence>
<evidence type="ECO:0000256" key="6">
    <source>
        <dbReference type="ARBA" id="ARBA00022801"/>
    </source>
</evidence>
<dbReference type="GO" id="GO:0003676">
    <property type="term" value="F:nucleic acid binding"/>
    <property type="evidence" value="ECO:0007669"/>
    <property type="project" value="InterPro"/>
</dbReference>
<keyword evidence="5" id="KW-0255">Endonuclease</keyword>
<dbReference type="Pfam" id="PF17917">
    <property type="entry name" value="RT_RNaseH"/>
    <property type="match status" value="1"/>
</dbReference>
<evidence type="ECO:0000256" key="4">
    <source>
        <dbReference type="ARBA" id="ARBA00022722"/>
    </source>
</evidence>
<proteinExistence type="predicted"/>
<evidence type="ECO:0000256" key="7">
    <source>
        <dbReference type="ARBA" id="ARBA00022918"/>
    </source>
</evidence>
<dbReference type="InterPro" id="IPR043128">
    <property type="entry name" value="Rev_trsase/Diguanyl_cyclase"/>
</dbReference>
<dbReference type="PANTHER" id="PTHR37984:SF5">
    <property type="entry name" value="PROTEIN NYNRIN-LIKE"/>
    <property type="match status" value="1"/>
</dbReference>
<feature type="domain" description="Reverse transcriptase" evidence="9">
    <location>
        <begin position="571"/>
        <end position="750"/>
    </location>
</feature>
<dbReference type="GO" id="GO:0006508">
    <property type="term" value="P:proteolysis"/>
    <property type="evidence" value="ECO:0007669"/>
    <property type="project" value="InterPro"/>
</dbReference>
<keyword evidence="6" id="KW-0378">Hydrolase</keyword>